<dbReference type="Proteomes" id="UP000199524">
    <property type="component" value="Chromosome I"/>
</dbReference>
<gene>
    <name evidence="3" type="ORF">SAMN05216598_4788</name>
</gene>
<evidence type="ECO:0000259" key="1">
    <source>
        <dbReference type="Pfam" id="PF13304"/>
    </source>
</evidence>
<dbReference type="InterPro" id="IPR038729">
    <property type="entry name" value="Rad50/SbcC_AAA"/>
</dbReference>
<dbReference type="InterPro" id="IPR027417">
    <property type="entry name" value="P-loop_NTPase"/>
</dbReference>
<dbReference type="GO" id="GO:0016887">
    <property type="term" value="F:ATP hydrolysis activity"/>
    <property type="evidence" value="ECO:0007669"/>
    <property type="project" value="InterPro"/>
</dbReference>
<organism evidence="3 4">
    <name type="scientific">Pseudomonas asplenii</name>
    <dbReference type="NCBI Taxonomy" id="53407"/>
    <lineage>
        <taxon>Bacteria</taxon>
        <taxon>Pseudomonadati</taxon>
        <taxon>Pseudomonadota</taxon>
        <taxon>Gammaproteobacteria</taxon>
        <taxon>Pseudomonadales</taxon>
        <taxon>Pseudomonadaceae</taxon>
        <taxon>Pseudomonas</taxon>
    </lineage>
</organism>
<reference evidence="4" key="1">
    <citation type="submission" date="2016-10" db="EMBL/GenBank/DDBJ databases">
        <authorList>
            <person name="Varghese N."/>
            <person name="Submissions S."/>
        </authorList>
    </citation>
    <scope>NUCLEOTIDE SEQUENCE [LARGE SCALE GENOMIC DNA]</scope>
    <source>
        <strain evidence="4">ATCC 23835</strain>
    </source>
</reference>
<dbReference type="PANTHER" id="PTHR43581:SF2">
    <property type="entry name" value="EXCINUCLEASE ATPASE SUBUNIT"/>
    <property type="match status" value="1"/>
</dbReference>
<dbReference type="GO" id="GO:0006302">
    <property type="term" value="P:double-strand break repair"/>
    <property type="evidence" value="ECO:0007669"/>
    <property type="project" value="InterPro"/>
</dbReference>
<protein>
    <submittedName>
        <fullName evidence="3">AAA domain-containing protein</fullName>
    </submittedName>
</protein>
<evidence type="ECO:0000313" key="4">
    <source>
        <dbReference type="Proteomes" id="UP000199524"/>
    </source>
</evidence>
<dbReference type="Pfam" id="PF13304">
    <property type="entry name" value="AAA_21"/>
    <property type="match status" value="1"/>
</dbReference>
<dbReference type="Pfam" id="PF13476">
    <property type="entry name" value="AAA_23"/>
    <property type="match status" value="1"/>
</dbReference>
<evidence type="ECO:0000313" key="3">
    <source>
        <dbReference type="EMBL" id="SDT27915.1"/>
    </source>
</evidence>
<dbReference type="InterPro" id="IPR003959">
    <property type="entry name" value="ATPase_AAA_core"/>
</dbReference>
<feature type="domain" description="Rad50/SbcC-type AAA" evidence="2">
    <location>
        <begin position="308"/>
        <end position="406"/>
    </location>
</feature>
<proteinExistence type="predicted"/>
<dbReference type="GO" id="GO:0005524">
    <property type="term" value="F:ATP binding"/>
    <property type="evidence" value="ECO:0007669"/>
    <property type="project" value="InterPro"/>
</dbReference>
<dbReference type="PANTHER" id="PTHR43581">
    <property type="entry name" value="ATP/GTP PHOSPHATASE"/>
    <property type="match status" value="1"/>
</dbReference>
<dbReference type="AlphaFoldDB" id="A0A1H1Z294"/>
<evidence type="ECO:0000259" key="2">
    <source>
        <dbReference type="Pfam" id="PF13476"/>
    </source>
</evidence>
<name>A0A1H1Z294_9PSED</name>
<sequence length="747" mass="84475">MQKFDRGAVPPPLHLKSEEAKLARARLLEFFSNTDEKILQSNLPALGIQLTYLSVKKCLEELFNRKCAFCESVCTTVPYRFRPASNAIPVENHDNAHLYYSWLENAWENIYSICTDCIPDRSDYFPVIGRRAPVPTRNEFDFYVKSGSGQWGAYPPEEENLLLDPCASVNFSKHFEVDLSGELIPISEHARETIQNFKLNRPNLVRKRGEVLKGYLQRYEATKSHGSAYEQSDLIFNFPHIEFGGVWLIYLEQEQARSLGNLAVETFFQPGTTNNRLFTALNKYKPVVDVTNLPRFPEPEYRTRQLKSIELRNFKSIERLVIDMPENPEQLSEGTTPALLILGENAAGKSSILEAVALAMCSKPARNELALDVHALPLNPELLGSSLPEKVAPAFIKLSFRDSTTRTLGISSGRYRVGGEEHLPSVFAYGAFRQYQEEDLPPAEVRPIINLFKSHVLLSNPEKWLLGLREPEFRMVVRALREILSIEAEFDVMDRDFSSQQCFLVSKLAGTERKSRTPLSLASSGYRAVLAMVCDVMQGLMNKKSNMYFQTLVSASAVVLIDEVEAHLHPRWKIQIMQALRKALPKVTFIATTHDPLCLRGMHNGEVVVMQRIACHDKALSEFPVYVERITELPNVAQLTIEQLLTSDFFNLSSTDQPDTERELAKFADLLSAREKGEQLTQVEQDALHGLERDISSALPVGSTEVQRLVQEAVVEYLDNRRLASAQKLSQLRSKAKQDILDILNGL</sequence>
<keyword evidence="4" id="KW-1185">Reference proteome</keyword>
<dbReference type="Gene3D" id="3.40.50.300">
    <property type="entry name" value="P-loop containing nucleotide triphosphate hydrolases"/>
    <property type="match status" value="2"/>
</dbReference>
<accession>A0A1H1Z294</accession>
<dbReference type="InterPro" id="IPR051396">
    <property type="entry name" value="Bact_Antivir_Def_Nuclease"/>
</dbReference>
<dbReference type="EMBL" id="LT629777">
    <property type="protein sequence ID" value="SDT27915.1"/>
    <property type="molecule type" value="Genomic_DNA"/>
</dbReference>
<feature type="domain" description="ATPase AAA-type core" evidence="1">
    <location>
        <begin position="543"/>
        <end position="597"/>
    </location>
</feature>
<dbReference type="SUPFAM" id="SSF52540">
    <property type="entry name" value="P-loop containing nucleoside triphosphate hydrolases"/>
    <property type="match status" value="1"/>
</dbReference>